<dbReference type="InterPro" id="IPR035901">
    <property type="entry name" value="GIY-YIG_endonuc_sf"/>
</dbReference>
<keyword evidence="4" id="KW-1185">Reference proteome</keyword>
<dbReference type="PROSITE" id="PS50164">
    <property type="entry name" value="GIY_YIG"/>
    <property type="match status" value="1"/>
</dbReference>
<dbReference type="EMBL" id="CP071090">
    <property type="protein sequence ID" value="QSQ19567.1"/>
    <property type="molecule type" value="Genomic_DNA"/>
</dbReference>
<feature type="compositionally biased region" description="Basic and acidic residues" evidence="1">
    <location>
        <begin position="274"/>
        <end position="285"/>
    </location>
</feature>
<dbReference type="Pfam" id="PF09517">
    <property type="entry name" value="RE_Eco29kI"/>
    <property type="match status" value="1"/>
</dbReference>
<evidence type="ECO:0000313" key="3">
    <source>
        <dbReference type="EMBL" id="QSQ19567.1"/>
    </source>
</evidence>
<dbReference type="GO" id="GO:0004519">
    <property type="term" value="F:endonuclease activity"/>
    <property type="evidence" value="ECO:0007669"/>
    <property type="project" value="UniProtKB-KW"/>
</dbReference>
<organism evidence="3 4">
    <name type="scientific">Pyxidicoccus parkwayensis</name>
    <dbReference type="NCBI Taxonomy" id="2813578"/>
    <lineage>
        <taxon>Bacteria</taxon>
        <taxon>Pseudomonadati</taxon>
        <taxon>Myxococcota</taxon>
        <taxon>Myxococcia</taxon>
        <taxon>Myxococcales</taxon>
        <taxon>Cystobacterineae</taxon>
        <taxon>Myxococcaceae</taxon>
        <taxon>Pyxidicoccus</taxon>
    </lineage>
</organism>
<dbReference type="InterPro" id="IPR018575">
    <property type="entry name" value="Restrct_endonuc_II_Eco29kI"/>
</dbReference>
<feature type="domain" description="GIY-YIG" evidence="2">
    <location>
        <begin position="47"/>
        <end position="122"/>
    </location>
</feature>
<gene>
    <name evidence="3" type="ORF">JY651_30165</name>
</gene>
<evidence type="ECO:0000259" key="2">
    <source>
        <dbReference type="PROSITE" id="PS50164"/>
    </source>
</evidence>
<keyword evidence="3" id="KW-0255">Endonuclease</keyword>
<feature type="region of interest" description="Disordered" evidence="1">
    <location>
        <begin position="272"/>
        <end position="292"/>
    </location>
</feature>
<protein>
    <submittedName>
        <fullName evidence="3">Eco29kI family restriction endonuclease</fullName>
    </submittedName>
</protein>
<evidence type="ECO:0000313" key="4">
    <source>
        <dbReference type="Proteomes" id="UP000662747"/>
    </source>
</evidence>
<reference evidence="3 4" key="1">
    <citation type="submission" date="2021-02" db="EMBL/GenBank/DDBJ databases">
        <title>De Novo genome assembly of isolated myxobacteria.</title>
        <authorList>
            <person name="Stevens D.C."/>
        </authorList>
    </citation>
    <scope>NUCLEOTIDE SEQUENCE [LARGE SCALE GENOMIC DNA]</scope>
    <source>
        <strain evidence="4">SCPEA02</strain>
    </source>
</reference>
<name>A0ABX7NPW8_9BACT</name>
<dbReference type="Gene3D" id="3.40.1440.10">
    <property type="entry name" value="GIY-YIG endonuclease"/>
    <property type="match status" value="1"/>
</dbReference>
<keyword evidence="3" id="KW-0378">Hydrolase</keyword>
<keyword evidence="3" id="KW-0540">Nuclease</keyword>
<accession>A0ABX7NPW8</accession>
<proteinExistence type="predicted"/>
<evidence type="ECO:0000256" key="1">
    <source>
        <dbReference type="SAM" id="MobiDB-lite"/>
    </source>
</evidence>
<dbReference type="InterPro" id="IPR000305">
    <property type="entry name" value="GIY-YIG_endonuc"/>
</dbReference>
<dbReference type="Proteomes" id="UP000662747">
    <property type="component" value="Chromosome"/>
</dbReference>
<sequence length="292" mass="33514">MRRTETAKFATEFKLSITRALADQLDEKLASLTPHPLTDEALSSLKPEPGVYLLYHKGVRVYVGKAQQSLSARLHNHWNKLRGRKNIDINKMSFVCLYVDEDLDAAAPERLLIKKYRNPQNPTDVSWNTNGFGNKDPGRQRDKSKIAKNHFDAIYPINLAFNELRLGGGRTTVGRLLSELKQQLPYNLRFEKDDKDAIRDYDIKLEVEQERLTTEDAIALVIHTLPERWQATALPGYLILYPERTEYKSALRRWRRTGGKVDVKDLDPALAPEAEIRESTERDSNVIDEDAE</sequence>
<dbReference type="RefSeq" id="WP_206721151.1">
    <property type="nucleotide sequence ID" value="NZ_CP071090.1"/>
</dbReference>